<gene>
    <name evidence="2" type="ORF">EJN90_03885</name>
</gene>
<dbReference type="Proteomes" id="UP000273326">
    <property type="component" value="Chromosome"/>
</dbReference>
<accession>A0A3S9H952</accession>
<dbReference type="AlphaFoldDB" id="A0A3S9H952"/>
<feature type="domain" description="Xylose isomerase-like TIM barrel" evidence="1">
    <location>
        <begin position="27"/>
        <end position="259"/>
    </location>
</feature>
<proteinExistence type="predicted"/>
<dbReference type="PANTHER" id="PTHR12110:SF41">
    <property type="entry name" value="INOSOSE DEHYDRATASE"/>
    <property type="match status" value="1"/>
</dbReference>
<evidence type="ECO:0000259" key="1">
    <source>
        <dbReference type="Pfam" id="PF01261"/>
    </source>
</evidence>
<keyword evidence="2" id="KW-0413">Isomerase</keyword>
<dbReference type="KEGG" id="jeh:EJN90_03885"/>
<dbReference type="OrthoDB" id="9798407at2"/>
<evidence type="ECO:0000313" key="2">
    <source>
        <dbReference type="EMBL" id="AZP03877.1"/>
    </source>
</evidence>
<evidence type="ECO:0000313" key="3">
    <source>
        <dbReference type="Proteomes" id="UP000273326"/>
    </source>
</evidence>
<dbReference type="PANTHER" id="PTHR12110">
    <property type="entry name" value="HYDROXYPYRUVATE ISOMERASE"/>
    <property type="match status" value="1"/>
</dbReference>
<dbReference type="InterPro" id="IPR036237">
    <property type="entry name" value="Xyl_isomerase-like_sf"/>
</dbReference>
<dbReference type="RefSeq" id="WP_126108959.1">
    <property type="nucleotide sequence ID" value="NZ_CP034465.1"/>
</dbReference>
<dbReference type="EMBL" id="CP034465">
    <property type="protein sequence ID" value="AZP03877.1"/>
    <property type="molecule type" value="Genomic_DNA"/>
</dbReference>
<sequence>MTKAKIGVQGFTVKKEFKELGPYETLKRVADLGYGAVEISQVEMTAENVAEIKRASEEFDIEIASLSAGLKPNRPGEESLTTHYDKIVDDCRTLNCDLLRIGMLPRESMESLETVLAFCEQANEVTKRLKEDGITLYYHNHHVEFAKYDGKYMLDIIRENAPLLGFELDVHWIYRGGADPIEVIKDYAGKVELIHLKDYRISQMPQEAMAAFREGDNETFHRHFADLVQFAELGQGSLDLKGIIEQSLESGVRYLLVEQDDTYGRDPFECLAESRQHLIDLGYEDLF</sequence>
<keyword evidence="3" id="KW-1185">Reference proteome</keyword>
<dbReference type="InterPro" id="IPR013022">
    <property type="entry name" value="Xyl_isomerase-like_TIM-brl"/>
</dbReference>
<name>A0A3S9H952_9LACT</name>
<reference evidence="3" key="1">
    <citation type="submission" date="2018-12" db="EMBL/GenBank/DDBJ databases">
        <title>Complete genome sequencing of Jeotgalibaca sp. H21T32.</title>
        <authorList>
            <person name="Bae J.-W."/>
            <person name="Lee S.-Y."/>
        </authorList>
    </citation>
    <scope>NUCLEOTIDE SEQUENCE [LARGE SCALE GENOMIC DNA]</scope>
    <source>
        <strain evidence="3">H21T32</strain>
    </source>
</reference>
<organism evidence="2 3">
    <name type="scientific">Jeotgalibaca ciconiae</name>
    <dbReference type="NCBI Taxonomy" id="2496265"/>
    <lineage>
        <taxon>Bacteria</taxon>
        <taxon>Bacillati</taxon>
        <taxon>Bacillota</taxon>
        <taxon>Bacilli</taxon>
        <taxon>Lactobacillales</taxon>
        <taxon>Carnobacteriaceae</taxon>
        <taxon>Jeotgalibaca</taxon>
    </lineage>
</organism>
<dbReference type="SUPFAM" id="SSF51658">
    <property type="entry name" value="Xylose isomerase-like"/>
    <property type="match status" value="1"/>
</dbReference>
<dbReference type="InterPro" id="IPR050312">
    <property type="entry name" value="IolE/XylAMocC-like"/>
</dbReference>
<protein>
    <submittedName>
        <fullName evidence="2">Sugar phosphate isomerase/epimerase</fullName>
    </submittedName>
</protein>
<dbReference type="Gene3D" id="3.20.20.150">
    <property type="entry name" value="Divalent-metal-dependent TIM barrel enzymes"/>
    <property type="match status" value="1"/>
</dbReference>
<dbReference type="Pfam" id="PF01261">
    <property type="entry name" value="AP_endonuc_2"/>
    <property type="match status" value="1"/>
</dbReference>
<dbReference type="GO" id="GO:0016853">
    <property type="term" value="F:isomerase activity"/>
    <property type="evidence" value="ECO:0007669"/>
    <property type="project" value="UniProtKB-KW"/>
</dbReference>